<feature type="domain" description="TonB-dependent receptor-like beta-barrel" evidence="13">
    <location>
        <begin position="441"/>
        <end position="947"/>
    </location>
</feature>
<keyword evidence="16" id="KW-1185">Reference proteome</keyword>
<evidence type="ECO:0000256" key="8">
    <source>
        <dbReference type="ARBA" id="ARBA00023170"/>
    </source>
</evidence>
<evidence type="ECO:0000256" key="4">
    <source>
        <dbReference type="ARBA" id="ARBA00022452"/>
    </source>
</evidence>
<dbReference type="InterPro" id="IPR012910">
    <property type="entry name" value="Plug_dom"/>
</dbReference>
<gene>
    <name evidence="15" type="ORF">HNP55_001674</name>
</gene>
<dbReference type="InterPro" id="IPR000531">
    <property type="entry name" value="Beta-barrel_TonB"/>
</dbReference>
<dbReference type="InterPro" id="IPR036942">
    <property type="entry name" value="Beta-barrel_TonB_sf"/>
</dbReference>
<proteinExistence type="inferred from homology"/>
<comment type="subcellular location">
    <subcellularLocation>
        <location evidence="1 10">Cell outer membrane</location>
        <topology evidence="1 10">Multi-pass membrane protein</topology>
    </subcellularLocation>
</comment>
<reference evidence="15 16" key="1">
    <citation type="submission" date="2020-08" db="EMBL/GenBank/DDBJ databases">
        <title>Functional genomics of gut bacteria from endangered species of beetles.</title>
        <authorList>
            <person name="Carlos-Shanley C."/>
        </authorList>
    </citation>
    <scope>NUCLEOTIDE SEQUENCE [LARGE SCALE GENOMIC DNA]</scope>
    <source>
        <strain evidence="15 16">S00239</strain>
    </source>
</reference>
<dbReference type="Proteomes" id="UP000562027">
    <property type="component" value="Unassembled WGS sequence"/>
</dbReference>
<dbReference type="EMBL" id="JACHLP010000003">
    <property type="protein sequence ID" value="MBB4843155.1"/>
    <property type="molecule type" value="Genomic_DNA"/>
</dbReference>
<dbReference type="Gene3D" id="2.40.170.20">
    <property type="entry name" value="TonB-dependent receptor, beta-barrel domain"/>
    <property type="match status" value="1"/>
</dbReference>
<evidence type="ECO:0000256" key="6">
    <source>
        <dbReference type="ARBA" id="ARBA00023077"/>
    </source>
</evidence>
<evidence type="ECO:0000256" key="11">
    <source>
        <dbReference type="RuleBase" id="RU003357"/>
    </source>
</evidence>
<dbReference type="RefSeq" id="WP_184298172.1">
    <property type="nucleotide sequence ID" value="NZ_JACHLP010000003.1"/>
</dbReference>
<evidence type="ECO:0000256" key="5">
    <source>
        <dbReference type="ARBA" id="ARBA00022692"/>
    </source>
</evidence>
<evidence type="ECO:0000256" key="3">
    <source>
        <dbReference type="ARBA" id="ARBA00022448"/>
    </source>
</evidence>
<evidence type="ECO:0000259" key="14">
    <source>
        <dbReference type="Pfam" id="PF07715"/>
    </source>
</evidence>
<evidence type="ECO:0000256" key="10">
    <source>
        <dbReference type="PROSITE-ProRule" id="PRU01360"/>
    </source>
</evidence>
<keyword evidence="12" id="KW-0732">Signal</keyword>
<evidence type="ECO:0000313" key="16">
    <source>
        <dbReference type="Proteomes" id="UP000562027"/>
    </source>
</evidence>
<keyword evidence="6 11" id="KW-0798">TonB box</keyword>
<feature type="domain" description="TonB-dependent receptor plug" evidence="14">
    <location>
        <begin position="45"/>
        <end position="164"/>
    </location>
</feature>
<keyword evidence="5 10" id="KW-0812">Transmembrane</keyword>
<dbReference type="PANTHER" id="PTHR47234:SF2">
    <property type="entry name" value="TONB-DEPENDENT RECEPTOR"/>
    <property type="match status" value="1"/>
</dbReference>
<evidence type="ECO:0000313" key="15">
    <source>
        <dbReference type="EMBL" id="MBB4843155.1"/>
    </source>
</evidence>
<dbReference type="AlphaFoldDB" id="A0A840L8T3"/>
<evidence type="ECO:0000256" key="7">
    <source>
        <dbReference type="ARBA" id="ARBA00023136"/>
    </source>
</evidence>
<feature type="signal peptide" evidence="12">
    <location>
        <begin position="1"/>
        <end position="21"/>
    </location>
</feature>
<evidence type="ECO:0000259" key="13">
    <source>
        <dbReference type="Pfam" id="PF00593"/>
    </source>
</evidence>
<keyword evidence="7 10" id="KW-0472">Membrane</keyword>
<sequence>MKHRHNLLTLALISCCATAFAQEAATPAKIERVEVTGSLIKRVDKETPSVVQSISREDIRKSGYASIEEMLRTVSAVDSSSIGDGASSGFVSGLSTVSLRGFGSQGTLTLVNGRRLAPAAAVDVNFGRGNLVSVNTIPKGAVERIDILKDGASAMYGSDAMAGVVNYILRKDYVGGELGGSYTVNHDGVGGTKSANAAFGFGNLGTQRFNIYGGLEVSKRDRVMATELRNQGNQALADQVLNLDGSLSRFAPSSVASPYANYYRVPASLSGRTVIDGYSVANNSASGVNFLGSLAGCPDEMLVGKGLPQRLPGFLPAGTGTDYGTANMPKGMCRYDLDSATEIISKQDRIGGSLRGSFALSKDLTVYADVMLSKTTTESLSAPRALTTSLFTQSTAKNAVQWPKLDGSLQSFPALVLPVGHPDNPTNGLAKPEAVQLLYRFADIQRSDTTELQASRFTLGVEGTLGDWDIDSALLYSKQDMSRIRGNELRASLLSKAIADKTYRFGKPNDAAAIASVASDAVIDGKASIASVDLRASRLWFEMAGGKAGVALGAEFRRETLESAPNEAYQNGDFIGLVANGASGSRNSTALFGELSLPVLKDLEVQAALRAERYSDFGNANTGKLGFKWMAVPSVLLMRGTAATGFRAPSISQIGKSYASSFTSFSSYAVVDALRCDTSNPAKPVSKADPANNRDCNVLGFSSRTPNPGSLASTIAANPDLKPETSRSATLGLVFSPSKAVDLSLDAWYIERQNEIRSQRAVDIMEDANRNPTAPNASLVRDPNPQTWLPGVPNSGPILMAVRQYGNYNWTKTGGLDYDLTVRFPDTELGRFKLKVDGTYTRRYDYKILDSSDVVYAAGTTNSDMPKTKVKLTLNWEAADWDSFARISHSDGLKRSTTDTCLSSTSASNTLLRGNGYCYNTPQQSLDLGTTYRGFKNVTLSATVLNVMGTYGFSSGVPSVFNYYDQGATDQLGRRYTISANYSFD</sequence>
<dbReference type="GO" id="GO:0009279">
    <property type="term" value="C:cell outer membrane"/>
    <property type="evidence" value="ECO:0007669"/>
    <property type="project" value="UniProtKB-SubCell"/>
</dbReference>
<dbReference type="InterPro" id="IPR039426">
    <property type="entry name" value="TonB-dep_rcpt-like"/>
</dbReference>
<keyword evidence="4 10" id="KW-1134">Transmembrane beta strand</keyword>
<dbReference type="PROSITE" id="PS52016">
    <property type="entry name" value="TONB_DEPENDENT_REC_3"/>
    <property type="match status" value="1"/>
</dbReference>
<keyword evidence="9 10" id="KW-0998">Cell outer membrane</keyword>
<keyword evidence="8 15" id="KW-0675">Receptor</keyword>
<dbReference type="PROSITE" id="PS51257">
    <property type="entry name" value="PROKAR_LIPOPROTEIN"/>
    <property type="match status" value="1"/>
</dbReference>
<evidence type="ECO:0000256" key="9">
    <source>
        <dbReference type="ARBA" id="ARBA00023237"/>
    </source>
</evidence>
<evidence type="ECO:0000256" key="1">
    <source>
        <dbReference type="ARBA" id="ARBA00004571"/>
    </source>
</evidence>
<feature type="chain" id="PRO_5032495505" evidence="12">
    <location>
        <begin position="22"/>
        <end position="985"/>
    </location>
</feature>
<accession>A0A840L8T3</accession>
<dbReference type="Gene3D" id="2.170.130.10">
    <property type="entry name" value="TonB-dependent receptor, plug domain"/>
    <property type="match status" value="1"/>
</dbReference>
<protein>
    <submittedName>
        <fullName evidence="15">Iron complex outermembrane receptor protein</fullName>
    </submittedName>
</protein>
<dbReference type="Pfam" id="PF00593">
    <property type="entry name" value="TonB_dep_Rec_b-barrel"/>
    <property type="match status" value="1"/>
</dbReference>
<organism evidence="15 16">
    <name type="scientific">Roseateles oligotrophus</name>
    <dbReference type="NCBI Taxonomy" id="1769250"/>
    <lineage>
        <taxon>Bacteria</taxon>
        <taxon>Pseudomonadati</taxon>
        <taxon>Pseudomonadota</taxon>
        <taxon>Betaproteobacteria</taxon>
        <taxon>Burkholderiales</taxon>
        <taxon>Sphaerotilaceae</taxon>
        <taxon>Roseateles</taxon>
    </lineage>
</organism>
<dbReference type="Pfam" id="PF07715">
    <property type="entry name" value="Plug"/>
    <property type="match status" value="1"/>
</dbReference>
<dbReference type="SUPFAM" id="SSF56935">
    <property type="entry name" value="Porins"/>
    <property type="match status" value="1"/>
</dbReference>
<keyword evidence="3 10" id="KW-0813">Transport</keyword>
<comment type="caution">
    <text evidence="15">The sequence shown here is derived from an EMBL/GenBank/DDBJ whole genome shotgun (WGS) entry which is preliminary data.</text>
</comment>
<evidence type="ECO:0000256" key="2">
    <source>
        <dbReference type="ARBA" id="ARBA00009810"/>
    </source>
</evidence>
<comment type="similarity">
    <text evidence="2 10 11">Belongs to the TonB-dependent receptor family.</text>
</comment>
<dbReference type="PANTHER" id="PTHR47234">
    <property type="match status" value="1"/>
</dbReference>
<dbReference type="InterPro" id="IPR037066">
    <property type="entry name" value="Plug_dom_sf"/>
</dbReference>
<name>A0A840L8T3_9BURK</name>
<evidence type="ECO:0000256" key="12">
    <source>
        <dbReference type="SAM" id="SignalP"/>
    </source>
</evidence>